<feature type="domain" description="Disease resistance N-terminal" evidence="5">
    <location>
        <begin position="12"/>
        <end position="88"/>
    </location>
</feature>
<name>A0AAE2CMR0_9LAMI</name>
<gene>
    <name evidence="6" type="ORF">Salat_1555300</name>
</gene>
<dbReference type="GO" id="GO:0043531">
    <property type="term" value="F:ADP binding"/>
    <property type="evidence" value="ECO:0007669"/>
    <property type="project" value="InterPro"/>
</dbReference>
<keyword evidence="3" id="KW-0611">Plant defense</keyword>
<accession>A0AAE2CMR0</accession>
<sequence>MAETMIGATLQVLVEKLVAADDDKEIGIALEIKSELTKLKKSLAMIQAFLNNAVRRQVQDEAVNLWLKNLENIVHEAGDLLDEFNYESFVVRIKDVNMKLKMVSEEAISYGLQKKVADFAIFLHAIIETDFVSVGPIVVGRENDVSKIVNMAVNSSNEVVSMIPVVGMGSLGKTTLVQKIFNNQEIVQYFDERI</sequence>
<evidence type="ECO:0000256" key="2">
    <source>
        <dbReference type="ARBA" id="ARBA00022741"/>
    </source>
</evidence>
<dbReference type="GO" id="GO:0006952">
    <property type="term" value="P:defense response"/>
    <property type="evidence" value="ECO:0007669"/>
    <property type="project" value="UniProtKB-KW"/>
</dbReference>
<dbReference type="InterPro" id="IPR027417">
    <property type="entry name" value="P-loop_NTPase"/>
</dbReference>
<proteinExistence type="predicted"/>
<dbReference type="Pfam" id="PF18052">
    <property type="entry name" value="Rx_N"/>
    <property type="match status" value="1"/>
</dbReference>
<protein>
    <submittedName>
        <fullName evidence="6">Disease resistance protein RGA3</fullName>
    </submittedName>
</protein>
<keyword evidence="1" id="KW-0677">Repeat</keyword>
<organism evidence="6 7">
    <name type="scientific">Sesamum alatum</name>
    <dbReference type="NCBI Taxonomy" id="300844"/>
    <lineage>
        <taxon>Eukaryota</taxon>
        <taxon>Viridiplantae</taxon>
        <taxon>Streptophyta</taxon>
        <taxon>Embryophyta</taxon>
        <taxon>Tracheophyta</taxon>
        <taxon>Spermatophyta</taxon>
        <taxon>Magnoliopsida</taxon>
        <taxon>eudicotyledons</taxon>
        <taxon>Gunneridae</taxon>
        <taxon>Pentapetalae</taxon>
        <taxon>asterids</taxon>
        <taxon>lamiids</taxon>
        <taxon>Lamiales</taxon>
        <taxon>Pedaliaceae</taxon>
        <taxon>Sesamum</taxon>
    </lineage>
</organism>
<keyword evidence="2" id="KW-0547">Nucleotide-binding</keyword>
<dbReference type="PANTHER" id="PTHR19338:SF73">
    <property type="entry name" value="DISEASE RESISTANCE PROTEIN RGA2-LIKE"/>
    <property type="match status" value="1"/>
</dbReference>
<dbReference type="PANTHER" id="PTHR19338">
    <property type="entry name" value="TRANSLOCASE OF INNER MITOCHONDRIAL MEMBRANE 13 HOMOLOG"/>
    <property type="match status" value="1"/>
</dbReference>
<evidence type="ECO:0000313" key="7">
    <source>
        <dbReference type="Proteomes" id="UP001293254"/>
    </source>
</evidence>
<evidence type="ECO:0000256" key="3">
    <source>
        <dbReference type="ARBA" id="ARBA00022821"/>
    </source>
</evidence>
<dbReference type="Pfam" id="PF00931">
    <property type="entry name" value="NB-ARC"/>
    <property type="match status" value="1"/>
</dbReference>
<feature type="domain" description="NB-ARC" evidence="4">
    <location>
        <begin position="142"/>
        <end position="193"/>
    </location>
</feature>
<dbReference type="InterPro" id="IPR041118">
    <property type="entry name" value="Rx_N"/>
</dbReference>
<dbReference type="InterPro" id="IPR002182">
    <property type="entry name" value="NB-ARC"/>
</dbReference>
<evidence type="ECO:0000259" key="5">
    <source>
        <dbReference type="Pfam" id="PF18052"/>
    </source>
</evidence>
<evidence type="ECO:0000256" key="1">
    <source>
        <dbReference type="ARBA" id="ARBA00022737"/>
    </source>
</evidence>
<evidence type="ECO:0000259" key="4">
    <source>
        <dbReference type="Pfam" id="PF00931"/>
    </source>
</evidence>
<dbReference type="SUPFAM" id="SSF52540">
    <property type="entry name" value="P-loop containing nucleoside triphosphate hydrolases"/>
    <property type="match status" value="1"/>
</dbReference>
<dbReference type="AlphaFoldDB" id="A0AAE2CMR0"/>
<dbReference type="Gene3D" id="3.40.50.300">
    <property type="entry name" value="P-loop containing nucleotide triphosphate hydrolases"/>
    <property type="match status" value="1"/>
</dbReference>
<evidence type="ECO:0000313" key="6">
    <source>
        <dbReference type="EMBL" id="KAK4427863.1"/>
    </source>
</evidence>
<reference evidence="6" key="1">
    <citation type="submission" date="2020-06" db="EMBL/GenBank/DDBJ databases">
        <authorList>
            <person name="Li T."/>
            <person name="Hu X."/>
            <person name="Zhang T."/>
            <person name="Song X."/>
            <person name="Zhang H."/>
            <person name="Dai N."/>
            <person name="Sheng W."/>
            <person name="Hou X."/>
            <person name="Wei L."/>
        </authorList>
    </citation>
    <scope>NUCLEOTIDE SEQUENCE</scope>
    <source>
        <strain evidence="6">3651</strain>
        <tissue evidence="6">Leaf</tissue>
    </source>
</reference>
<keyword evidence="7" id="KW-1185">Reference proteome</keyword>
<reference evidence="6" key="2">
    <citation type="journal article" date="2024" name="Plant">
        <title>Genomic evolution and insights into agronomic trait innovations of Sesamum species.</title>
        <authorList>
            <person name="Miao H."/>
            <person name="Wang L."/>
            <person name="Qu L."/>
            <person name="Liu H."/>
            <person name="Sun Y."/>
            <person name="Le M."/>
            <person name="Wang Q."/>
            <person name="Wei S."/>
            <person name="Zheng Y."/>
            <person name="Lin W."/>
            <person name="Duan Y."/>
            <person name="Cao H."/>
            <person name="Xiong S."/>
            <person name="Wang X."/>
            <person name="Wei L."/>
            <person name="Li C."/>
            <person name="Ma Q."/>
            <person name="Ju M."/>
            <person name="Zhao R."/>
            <person name="Li G."/>
            <person name="Mu C."/>
            <person name="Tian Q."/>
            <person name="Mei H."/>
            <person name="Zhang T."/>
            <person name="Gao T."/>
            <person name="Zhang H."/>
        </authorList>
    </citation>
    <scope>NUCLEOTIDE SEQUENCE</scope>
    <source>
        <strain evidence="6">3651</strain>
    </source>
</reference>
<dbReference type="Proteomes" id="UP001293254">
    <property type="component" value="Unassembled WGS sequence"/>
</dbReference>
<comment type="caution">
    <text evidence="6">The sequence shown here is derived from an EMBL/GenBank/DDBJ whole genome shotgun (WGS) entry which is preliminary data.</text>
</comment>
<dbReference type="Gene3D" id="1.20.5.4130">
    <property type="match status" value="1"/>
</dbReference>
<dbReference type="EMBL" id="JACGWO010000005">
    <property type="protein sequence ID" value="KAK4427863.1"/>
    <property type="molecule type" value="Genomic_DNA"/>
</dbReference>